<evidence type="ECO:0008006" key="3">
    <source>
        <dbReference type="Google" id="ProtNLM"/>
    </source>
</evidence>
<dbReference type="Proteomes" id="UP001151760">
    <property type="component" value="Unassembled WGS sequence"/>
</dbReference>
<reference evidence="1" key="2">
    <citation type="submission" date="2022-01" db="EMBL/GenBank/DDBJ databases">
        <authorList>
            <person name="Yamashiro T."/>
            <person name="Shiraishi A."/>
            <person name="Satake H."/>
            <person name="Nakayama K."/>
        </authorList>
    </citation>
    <scope>NUCLEOTIDE SEQUENCE</scope>
</reference>
<comment type="caution">
    <text evidence="1">The sequence shown here is derived from an EMBL/GenBank/DDBJ whole genome shotgun (WGS) entry which is preliminary data.</text>
</comment>
<name>A0ABQ5AC89_9ASTR</name>
<feature type="non-terminal residue" evidence="1">
    <location>
        <position position="1"/>
    </location>
</feature>
<reference evidence="1" key="1">
    <citation type="journal article" date="2022" name="Int. J. Mol. Sci.">
        <title>Draft Genome of Tanacetum Coccineum: Genomic Comparison of Closely Related Tanacetum-Family Plants.</title>
        <authorList>
            <person name="Yamashiro T."/>
            <person name="Shiraishi A."/>
            <person name="Nakayama K."/>
            <person name="Satake H."/>
        </authorList>
    </citation>
    <scope>NUCLEOTIDE SEQUENCE</scope>
</reference>
<gene>
    <name evidence="1" type="ORF">Tco_0821444</name>
</gene>
<sequence>VRSRGSDFDIPVVFSLVIALLRNKKKFFARHLELYGHNRHARVGRLKPIILKLKWKTKGNFHDCGIFTLLHMESFNGGTAANWDCGLVVESELQYDMLRRLRFKFATKILLHEINVHAEKMLKLAKEFDKVDSLEKMSIIIEAVKNMEQRDRI</sequence>
<accession>A0ABQ5AC89</accession>
<dbReference type="EMBL" id="BQNB010012183">
    <property type="protein sequence ID" value="GJT00275.1"/>
    <property type="molecule type" value="Genomic_DNA"/>
</dbReference>
<evidence type="ECO:0000313" key="2">
    <source>
        <dbReference type="Proteomes" id="UP001151760"/>
    </source>
</evidence>
<organism evidence="1 2">
    <name type="scientific">Tanacetum coccineum</name>
    <dbReference type="NCBI Taxonomy" id="301880"/>
    <lineage>
        <taxon>Eukaryota</taxon>
        <taxon>Viridiplantae</taxon>
        <taxon>Streptophyta</taxon>
        <taxon>Embryophyta</taxon>
        <taxon>Tracheophyta</taxon>
        <taxon>Spermatophyta</taxon>
        <taxon>Magnoliopsida</taxon>
        <taxon>eudicotyledons</taxon>
        <taxon>Gunneridae</taxon>
        <taxon>Pentapetalae</taxon>
        <taxon>asterids</taxon>
        <taxon>campanulids</taxon>
        <taxon>Asterales</taxon>
        <taxon>Asteraceae</taxon>
        <taxon>Asteroideae</taxon>
        <taxon>Anthemideae</taxon>
        <taxon>Anthemidinae</taxon>
        <taxon>Tanacetum</taxon>
    </lineage>
</organism>
<keyword evidence="2" id="KW-1185">Reference proteome</keyword>
<protein>
    <recommendedName>
        <fullName evidence="3">Ubiquitin-like protease family profile domain-containing protein</fullName>
    </recommendedName>
</protein>
<evidence type="ECO:0000313" key="1">
    <source>
        <dbReference type="EMBL" id="GJT00275.1"/>
    </source>
</evidence>
<proteinExistence type="predicted"/>